<dbReference type="Proteomes" id="UP000194664">
    <property type="component" value="Unassembled WGS sequence"/>
</dbReference>
<dbReference type="PROSITE" id="PS51186">
    <property type="entry name" value="GNAT"/>
    <property type="match status" value="1"/>
</dbReference>
<dbReference type="SUPFAM" id="SSF55729">
    <property type="entry name" value="Acyl-CoA N-acyltransferases (Nat)"/>
    <property type="match status" value="1"/>
</dbReference>
<evidence type="ECO:0000313" key="2">
    <source>
        <dbReference type="EMBL" id="OUD09927.1"/>
    </source>
</evidence>
<keyword evidence="3" id="KW-1185">Reference proteome</keyword>
<dbReference type="Gene3D" id="3.40.630.30">
    <property type="match status" value="1"/>
</dbReference>
<comment type="caution">
    <text evidence="2">The sequence shown here is derived from an EMBL/GenBank/DDBJ whole genome shotgun (WGS) entry which is preliminary data.</text>
</comment>
<dbReference type="GO" id="GO:0016747">
    <property type="term" value="F:acyltransferase activity, transferring groups other than amino-acyl groups"/>
    <property type="evidence" value="ECO:0007669"/>
    <property type="project" value="InterPro"/>
</dbReference>
<dbReference type="EMBL" id="MSPP01000002">
    <property type="protein sequence ID" value="OUD09927.1"/>
    <property type="molecule type" value="Genomic_DNA"/>
</dbReference>
<reference evidence="2 3" key="1">
    <citation type="submission" date="2016-12" db="EMBL/GenBank/DDBJ databases">
        <title>The draft genome sequence of HSLHS2.</title>
        <authorList>
            <person name="Hu D."/>
            <person name="Wang L."/>
            <person name="Shao Z."/>
        </authorList>
    </citation>
    <scope>NUCLEOTIDE SEQUENCE [LARGE SCALE GENOMIC DNA]</scope>
    <source>
        <strain evidence="2">MCCC 1A06712</strain>
    </source>
</reference>
<proteinExistence type="predicted"/>
<dbReference type="Pfam" id="PF13508">
    <property type="entry name" value="Acetyltransf_7"/>
    <property type="match status" value="1"/>
</dbReference>
<evidence type="ECO:0000313" key="3">
    <source>
        <dbReference type="Proteomes" id="UP000194664"/>
    </source>
</evidence>
<evidence type="ECO:0000259" key="1">
    <source>
        <dbReference type="PROSITE" id="PS51186"/>
    </source>
</evidence>
<sequence>MCWDIPDFQMAEGTADWFRERDFSVERDVFLSGGRDINRFDLPDGITARPIGADDWGQLIDAQQAIGVELGFADATHRSYLESRNARRRDQIARGEGQWFGAFDGDLLVADMGIFHDQDVARYQAVATHIDYRGRGICAALLGIAHEWAIKRAPDATVLIATDVTGSARRVYERVGFKPFEVITSVMRRAY</sequence>
<dbReference type="InterPro" id="IPR016181">
    <property type="entry name" value="Acyl_CoA_acyltransferase"/>
</dbReference>
<name>A0A251WZQ7_9RHOB</name>
<dbReference type="InterPro" id="IPR000182">
    <property type="entry name" value="GNAT_dom"/>
</dbReference>
<organism evidence="2 3">
    <name type="scientific">Marivivens niveibacter</name>
    <dbReference type="NCBI Taxonomy" id="1930667"/>
    <lineage>
        <taxon>Bacteria</taxon>
        <taxon>Pseudomonadati</taxon>
        <taxon>Pseudomonadota</taxon>
        <taxon>Alphaproteobacteria</taxon>
        <taxon>Rhodobacterales</taxon>
        <taxon>Paracoccaceae</taxon>
        <taxon>Marivivens group</taxon>
        <taxon>Marivivens</taxon>
    </lineage>
</organism>
<protein>
    <recommendedName>
        <fullName evidence="1">N-acetyltransferase domain-containing protein</fullName>
    </recommendedName>
</protein>
<gene>
    <name evidence="2" type="ORF">BVC71_07470</name>
</gene>
<dbReference type="AlphaFoldDB" id="A0A251WZQ7"/>
<feature type="domain" description="N-acetyltransferase" evidence="1">
    <location>
        <begin position="46"/>
        <end position="191"/>
    </location>
</feature>
<accession>A0A251WZQ7</accession>